<keyword evidence="2" id="KW-1185">Reference proteome</keyword>
<comment type="caution">
    <text evidence="1">The sequence shown here is derived from an EMBL/GenBank/DDBJ whole genome shotgun (WGS) entry which is preliminary data.</text>
</comment>
<name>A0A7W6JFM5_9CAUL</name>
<dbReference type="RefSeq" id="WP_183205589.1">
    <property type="nucleotide sequence ID" value="NZ_BAAAER010000003.1"/>
</dbReference>
<accession>A0A7W6JFM5</accession>
<evidence type="ECO:0008006" key="3">
    <source>
        <dbReference type="Google" id="ProtNLM"/>
    </source>
</evidence>
<sequence length="896" mass="95947">MAALCLAFGVAPATAQDRVVDNLVIAANPGPFTADDLLWMEVRSGEFQLAESMNVYASRAGVFVPMGEFSRILDLAIGVFPAERRAEGWVISPDREVSIDLAAGQATISGRTIQFSAEQAVIYGDDLYLRTDLVEQLLPVRLVPDTSAQILTLTATEPLPFQQRLEREQRRTGLGVAPIEEEVIRLETPYELFTPPAFDVNIGGLLTRDGVDQAGRYDVRAAGDLLYAGFEGFVGSDDDGEISDVRVLLSRKDPDGHSLGPLGGTRAALGDVFTPALPIGAASFDGRGVFYSSAPLENLDIGTPLDLRGELAIGEEVELYVNEVLQGSAVTPVQGRFEFLDVPLAYGLNTIRLVFYGSHGQTREVVRRINFGSGQVEAGRLVFRFGAVEQGRNVFEVGDDDPTIFEVEAPRLVAALDYGLSPGLTVSAGLAHYTPGNEDARSMATLGLRGSLFASALQGDVAFDDQGGQGLSLGIATRPFGVSLVGRHSEYRGGFIDETRQAGVTDLSPLRRASDFRADGQFEGPWKVIVPVSFNVRRVEREDGGTLVDGELRASAPVGRFYASSSIIYEDEKRADGSGLKRWAGATDVATLVFSKLQLRGGVAYDISPDPRIESAYATADWQISDSQALRLGVVRTLGPEKQTSLQASHLWRARAFDLALNASFEAETGDWRAGMQLSFGFGYDPGARRYRMVRPGVASGGSVQVNAWVDENADGLRQTDEPGVANVVVDAPAAAAPTDENGRVFISGLGDPPTARVRLNAEGVDDPFLAGGAAVFEIEPRPGRTAVINYPMQRTAEVELRVQLQGADGATRPLAAVNVELVPENSGEVLQARSDHAGVVFIESARPGTYAVRLQPDQARALGMSLVEPVTVIVPPAGGFVRGGAVLVRIEKEAR</sequence>
<evidence type="ECO:0000313" key="1">
    <source>
        <dbReference type="EMBL" id="MBB4084280.1"/>
    </source>
</evidence>
<protein>
    <recommendedName>
        <fullName evidence="3">Carboxypeptidase regulatory-like domain-containing protein</fullName>
    </recommendedName>
</protein>
<reference evidence="1 2" key="1">
    <citation type="submission" date="2020-08" db="EMBL/GenBank/DDBJ databases">
        <title>Genomic Encyclopedia of Type Strains, Phase IV (KMG-IV): sequencing the most valuable type-strain genomes for metagenomic binning, comparative biology and taxonomic classification.</title>
        <authorList>
            <person name="Goeker M."/>
        </authorList>
    </citation>
    <scope>NUCLEOTIDE SEQUENCE [LARGE SCALE GENOMIC DNA]</scope>
    <source>
        <strain evidence="1 2">DSM 23960</strain>
    </source>
</reference>
<dbReference type="Proteomes" id="UP000529946">
    <property type="component" value="Unassembled WGS sequence"/>
</dbReference>
<dbReference type="AlphaFoldDB" id="A0A7W6JFM5"/>
<dbReference type="EMBL" id="JACIDM010000003">
    <property type="protein sequence ID" value="MBB4084280.1"/>
    <property type="molecule type" value="Genomic_DNA"/>
</dbReference>
<organism evidence="1 2">
    <name type="scientific">Brevundimonas lenta</name>
    <dbReference type="NCBI Taxonomy" id="424796"/>
    <lineage>
        <taxon>Bacteria</taxon>
        <taxon>Pseudomonadati</taxon>
        <taxon>Pseudomonadota</taxon>
        <taxon>Alphaproteobacteria</taxon>
        <taxon>Caulobacterales</taxon>
        <taxon>Caulobacteraceae</taxon>
        <taxon>Brevundimonas</taxon>
    </lineage>
</organism>
<gene>
    <name evidence="1" type="ORF">GGR12_003168</name>
</gene>
<evidence type="ECO:0000313" key="2">
    <source>
        <dbReference type="Proteomes" id="UP000529946"/>
    </source>
</evidence>
<proteinExistence type="predicted"/>